<evidence type="ECO:0000313" key="12">
    <source>
        <dbReference type="EMBL" id="ODV78013.1"/>
    </source>
</evidence>
<evidence type="ECO:0000256" key="1">
    <source>
        <dbReference type="ARBA" id="ARBA00004123"/>
    </source>
</evidence>
<evidence type="ECO:0000259" key="10">
    <source>
        <dbReference type="Pfam" id="PF23231"/>
    </source>
</evidence>
<feature type="domain" description="Pre-mRNA-splicing factor SYF1 central HAT repeats" evidence="9">
    <location>
        <begin position="196"/>
        <end position="399"/>
    </location>
</feature>
<dbReference type="GO" id="GO:0071014">
    <property type="term" value="C:post-mRNA release spliceosomal complex"/>
    <property type="evidence" value="ECO:0007669"/>
    <property type="project" value="TreeGrafter"/>
</dbReference>
<dbReference type="GO" id="GO:0000974">
    <property type="term" value="C:Prp19 complex"/>
    <property type="evidence" value="ECO:0007669"/>
    <property type="project" value="TreeGrafter"/>
</dbReference>
<evidence type="ECO:0000256" key="5">
    <source>
        <dbReference type="ARBA" id="ARBA00022737"/>
    </source>
</evidence>
<evidence type="ECO:0000259" key="9">
    <source>
        <dbReference type="Pfam" id="PF23220"/>
    </source>
</evidence>
<dbReference type="InterPro" id="IPR056350">
    <property type="entry name" value="HAT_Syf1_central"/>
</dbReference>
<dbReference type="Pfam" id="PF23231">
    <property type="entry name" value="HAT_Syf1_CNRKL1_C"/>
    <property type="match status" value="1"/>
</dbReference>
<comment type="subcellular location">
    <subcellularLocation>
        <location evidence="1">Nucleus</location>
    </subcellularLocation>
</comment>
<accession>A0A1E4SEV2</accession>
<dbReference type="InterPro" id="IPR045075">
    <property type="entry name" value="Syf1-like"/>
</dbReference>
<keyword evidence="5" id="KW-0677">Repeat</keyword>
<keyword evidence="3" id="KW-0507">mRNA processing</keyword>
<dbReference type="Pfam" id="PF23233">
    <property type="entry name" value="HAT_Syf1_CNRKL1_N"/>
    <property type="match status" value="1"/>
</dbReference>
<dbReference type="GO" id="GO:0071007">
    <property type="term" value="C:U2-type catalytic step 2 spliceosome"/>
    <property type="evidence" value="ECO:0007669"/>
    <property type="project" value="TreeGrafter"/>
</dbReference>
<keyword evidence="4" id="KW-0747">Spliceosome</keyword>
<reference evidence="13" key="1">
    <citation type="submission" date="2016-05" db="EMBL/GenBank/DDBJ databases">
        <title>Comparative genomics of biotechnologically important yeasts.</title>
        <authorList>
            <consortium name="DOE Joint Genome Institute"/>
            <person name="Riley R."/>
            <person name="Haridas S."/>
            <person name="Wolfe K.H."/>
            <person name="Lopes M.R."/>
            <person name="Hittinger C.T."/>
            <person name="Goker M."/>
            <person name="Salamov A."/>
            <person name="Wisecaver J."/>
            <person name="Long T.M."/>
            <person name="Aerts A.L."/>
            <person name="Barry K."/>
            <person name="Choi C."/>
            <person name="Clum A."/>
            <person name="Coughlan A.Y."/>
            <person name="Deshpande S."/>
            <person name="Douglass A.P."/>
            <person name="Hanson S.J."/>
            <person name="Klenk H.-P."/>
            <person name="Labutti K."/>
            <person name="Lapidus A."/>
            <person name="Lindquist E."/>
            <person name="Lipzen A."/>
            <person name="Meier-Kolthoff J.P."/>
            <person name="Ohm R.A."/>
            <person name="Otillar R.P."/>
            <person name="Pangilinan J."/>
            <person name="Peng Y."/>
            <person name="Rokas A."/>
            <person name="Rosa C.A."/>
            <person name="Scheuner C."/>
            <person name="Sibirny A.A."/>
            <person name="Slot J.C."/>
            <person name="Stielow J.B."/>
            <person name="Sun H."/>
            <person name="Kurtzman C.P."/>
            <person name="Blackwell M."/>
            <person name="Grigoriev I.V."/>
            <person name="Jeffries T.W."/>
        </authorList>
    </citation>
    <scope>NUCLEOTIDE SEQUENCE [LARGE SCALE GENOMIC DNA]</scope>
    <source>
        <strain evidence="13">NRRL Y-17324</strain>
    </source>
</reference>
<dbReference type="SUPFAM" id="SSF48452">
    <property type="entry name" value="TPR-like"/>
    <property type="match status" value="2"/>
</dbReference>
<evidence type="ECO:0000256" key="6">
    <source>
        <dbReference type="ARBA" id="ARBA00023187"/>
    </source>
</evidence>
<dbReference type="Gene3D" id="1.25.40.10">
    <property type="entry name" value="Tetratricopeptide repeat domain"/>
    <property type="match status" value="3"/>
</dbReference>
<dbReference type="PANTHER" id="PTHR11246:SF5">
    <property type="entry name" value="PRE-MRNA-SPLICING FACTOR SYF1"/>
    <property type="match status" value="1"/>
</dbReference>
<dbReference type="PANTHER" id="PTHR11246">
    <property type="entry name" value="PRE-MRNA SPLICING FACTOR"/>
    <property type="match status" value="1"/>
</dbReference>
<sequence>MNYDDWTLDRLVAPADMALEHELAKNPHDLASWQAYYRLVEAAETSPESVQKKLFVLERAVQAVPRSAEMWLLYTDVAESLVEHASYYHHRSDFGVVNSVYERALLLLADNHQLWQRYLRFLTSRQQCEVTFIRRRFNRALLCLKGSVAAIWQLYLAFGEAVGGLTACHVWSKYLQYLGGVEHADGGHIVLVLAQYVQNDQYLNAIALYRAVLASSRDLPVSRLQLLNEYLEVLVDLSKTSPSASLTNHFELAVKDAIALYPDQLGPLYLQLTQFMTEQGHHAKSRHYYNQAILHCDSVRDFVMIFDAWTQFEESRLTELSEAVENNNTDEAAILDALASLDFRMNYLDNLISNRPFLLNDMMIRKDPNNLDHWFQRIDLHKDNLDKVLPTYAQALTQINPLKAHSGTSNTLPKLWINYARVYSSRDDWKTANLIFSKSVTSTFRSVDELVDLYIEWTESNLSAPFKDADTKALYIVQQVLFENKSKDELHASVSKNLRLWSFYIDLLQSFIEDDEKQAENIDRVCDAYTKMIDIKIASPKTILSFASFLQLVNYNERSLAVYESGLRLFTDSELRFEIWNVYLSKAISFGLDIERTRDLFDTCLFENNGCPASLAKPFILLYSNFERDHGFVLKSLKVIKQGIKKLSDGWELAISKEQRSKILNDKFDLYTILFISVEDIETKRGLYEEAVEDSQLSLDQLIRLSDEFIDFEVQQKQISRARGLFKFICKLCNPKNNSLIRISQIWAKWETFEVDHGDEITYKEMLRFKRTVVDEFEKVSKFNEQLNPMGFVKGETVGGAKDEEEVRNPEEIDMDM</sequence>
<dbReference type="InterPro" id="IPR055433">
    <property type="entry name" value="HAT_Syf1-like_N"/>
</dbReference>
<protein>
    <recommendedName>
        <fullName evidence="8">Pre-mRNA-splicing factor SYF1</fullName>
    </recommendedName>
</protein>
<dbReference type="STRING" id="984487.A0A1E4SEV2"/>
<feature type="domain" description="Pre-mRNA-splicing factor Syf1/CRNKL1-like C-terminal HAT-repeats" evidence="10">
    <location>
        <begin position="411"/>
        <end position="785"/>
    </location>
</feature>
<dbReference type="AlphaFoldDB" id="A0A1E4SEV2"/>
<dbReference type="Proteomes" id="UP000094285">
    <property type="component" value="Unassembled WGS sequence"/>
</dbReference>
<name>A0A1E4SEV2_9ASCO</name>
<dbReference type="SMART" id="SM00386">
    <property type="entry name" value="HAT"/>
    <property type="match status" value="9"/>
</dbReference>
<dbReference type="EMBL" id="KV453914">
    <property type="protein sequence ID" value="ODV78013.1"/>
    <property type="molecule type" value="Genomic_DNA"/>
</dbReference>
<proteinExistence type="inferred from homology"/>
<keyword evidence="13" id="KW-1185">Reference proteome</keyword>
<keyword evidence="7" id="KW-0539">Nucleus</keyword>
<evidence type="ECO:0000313" key="13">
    <source>
        <dbReference type="Proteomes" id="UP000094285"/>
    </source>
</evidence>
<dbReference type="RefSeq" id="XP_020063135.1">
    <property type="nucleotide sequence ID" value="XM_020210340.1"/>
</dbReference>
<dbReference type="InterPro" id="IPR011990">
    <property type="entry name" value="TPR-like_helical_dom_sf"/>
</dbReference>
<evidence type="ECO:0000256" key="8">
    <source>
        <dbReference type="ARBA" id="ARBA00039472"/>
    </source>
</evidence>
<gene>
    <name evidence="12" type="ORF">CANTADRAFT_54577</name>
</gene>
<keyword evidence="6" id="KW-0508">mRNA splicing</keyword>
<dbReference type="Pfam" id="PF23220">
    <property type="entry name" value="HAT_Syf1_M"/>
    <property type="match status" value="1"/>
</dbReference>
<evidence type="ECO:0000256" key="4">
    <source>
        <dbReference type="ARBA" id="ARBA00022728"/>
    </source>
</evidence>
<evidence type="ECO:0000256" key="7">
    <source>
        <dbReference type="ARBA" id="ARBA00023242"/>
    </source>
</evidence>
<dbReference type="InterPro" id="IPR055430">
    <property type="entry name" value="HAT_Syf1_CNRKL1_C"/>
</dbReference>
<evidence type="ECO:0000259" key="11">
    <source>
        <dbReference type="Pfam" id="PF23233"/>
    </source>
</evidence>
<evidence type="ECO:0000256" key="3">
    <source>
        <dbReference type="ARBA" id="ARBA00022664"/>
    </source>
</evidence>
<evidence type="ECO:0000256" key="2">
    <source>
        <dbReference type="ARBA" id="ARBA00008644"/>
    </source>
</evidence>
<organism evidence="12 13">
    <name type="scientific">Suhomyces tanzawaensis NRRL Y-17324</name>
    <dbReference type="NCBI Taxonomy" id="984487"/>
    <lineage>
        <taxon>Eukaryota</taxon>
        <taxon>Fungi</taxon>
        <taxon>Dikarya</taxon>
        <taxon>Ascomycota</taxon>
        <taxon>Saccharomycotina</taxon>
        <taxon>Pichiomycetes</taxon>
        <taxon>Debaryomycetaceae</taxon>
        <taxon>Suhomyces</taxon>
    </lineage>
</organism>
<comment type="similarity">
    <text evidence="2">Belongs to the crooked-neck family.</text>
</comment>
<dbReference type="GO" id="GO:0000349">
    <property type="term" value="P:generation of catalytic spliceosome for first transesterification step"/>
    <property type="evidence" value="ECO:0007669"/>
    <property type="project" value="TreeGrafter"/>
</dbReference>
<dbReference type="InterPro" id="IPR003107">
    <property type="entry name" value="HAT"/>
</dbReference>
<dbReference type="OrthoDB" id="10067343at2759"/>
<dbReference type="GeneID" id="30984476"/>
<feature type="domain" description="Pre-mRNA-splicing factor Syf1-like N-terminal HAT-repeats" evidence="11">
    <location>
        <begin position="16"/>
        <end position="177"/>
    </location>
</feature>